<reference evidence="3" key="1">
    <citation type="submission" date="2016-10" db="EMBL/GenBank/DDBJ databases">
        <authorList>
            <person name="Varghese N."/>
            <person name="Submissions S."/>
        </authorList>
    </citation>
    <scope>NUCLEOTIDE SEQUENCE [LARGE SCALE GENOMIC DNA]</scope>
    <source>
        <strain evidence="3">DSM 26922</strain>
    </source>
</reference>
<dbReference type="RefSeq" id="WP_170833451.1">
    <property type="nucleotide sequence ID" value="NZ_FNOI01000003.1"/>
</dbReference>
<name>A0A1H2Y8G8_9RHOB</name>
<keyword evidence="1" id="KW-0472">Membrane</keyword>
<dbReference type="AlphaFoldDB" id="A0A1H2Y8G8"/>
<organism evidence="2 3">
    <name type="scientific">Litoreibacter albidus</name>
    <dbReference type="NCBI Taxonomy" id="670155"/>
    <lineage>
        <taxon>Bacteria</taxon>
        <taxon>Pseudomonadati</taxon>
        <taxon>Pseudomonadota</taxon>
        <taxon>Alphaproteobacteria</taxon>
        <taxon>Rhodobacterales</taxon>
        <taxon>Roseobacteraceae</taxon>
        <taxon>Litoreibacter</taxon>
    </lineage>
</organism>
<sequence>MTWKDLISEAELSFGFINGQGLGSFLLALVLIALIISKARDDTFLKQIMKRFWGFIER</sequence>
<keyword evidence="1" id="KW-1133">Transmembrane helix</keyword>
<evidence type="ECO:0000256" key="1">
    <source>
        <dbReference type="SAM" id="Phobius"/>
    </source>
</evidence>
<proteinExistence type="predicted"/>
<dbReference type="Proteomes" id="UP000199441">
    <property type="component" value="Unassembled WGS sequence"/>
</dbReference>
<feature type="transmembrane region" description="Helical" evidence="1">
    <location>
        <begin position="12"/>
        <end position="36"/>
    </location>
</feature>
<protein>
    <submittedName>
        <fullName evidence="2">Uncharacterized protein</fullName>
    </submittedName>
</protein>
<dbReference type="EMBL" id="FNOI01000003">
    <property type="protein sequence ID" value="SDX00964.1"/>
    <property type="molecule type" value="Genomic_DNA"/>
</dbReference>
<keyword evidence="1" id="KW-0812">Transmembrane</keyword>
<keyword evidence="3" id="KW-1185">Reference proteome</keyword>
<evidence type="ECO:0000313" key="2">
    <source>
        <dbReference type="EMBL" id="SDX00964.1"/>
    </source>
</evidence>
<evidence type="ECO:0000313" key="3">
    <source>
        <dbReference type="Proteomes" id="UP000199441"/>
    </source>
</evidence>
<accession>A0A1H2Y8G8</accession>
<gene>
    <name evidence="2" type="ORF">SAMN04488001_2239</name>
</gene>